<dbReference type="InterPro" id="IPR036038">
    <property type="entry name" value="Aminotransferase-like"/>
</dbReference>
<dbReference type="GO" id="GO:0016829">
    <property type="term" value="F:lyase activity"/>
    <property type="evidence" value="ECO:0007669"/>
    <property type="project" value="UniProtKB-KW"/>
</dbReference>
<dbReference type="Pfam" id="PF01063">
    <property type="entry name" value="Aminotran_4"/>
    <property type="match status" value="1"/>
</dbReference>
<dbReference type="InterPro" id="IPR043131">
    <property type="entry name" value="BCAT-like_N"/>
</dbReference>
<dbReference type="SUPFAM" id="SSF56752">
    <property type="entry name" value="D-aminoacid aminotransferase-like PLP-dependent enzymes"/>
    <property type="match status" value="1"/>
</dbReference>
<dbReference type="STRING" id="1173061.A0A0J9X5V1"/>
<proteinExistence type="inferred from homology"/>
<organism evidence="2 3">
    <name type="scientific">Geotrichum candidum</name>
    <name type="common">Oospora lactis</name>
    <name type="synonym">Dipodascus geotrichum</name>
    <dbReference type="NCBI Taxonomy" id="1173061"/>
    <lineage>
        <taxon>Eukaryota</taxon>
        <taxon>Fungi</taxon>
        <taxon>Dikarya</taxon>
        <taxon>Ascomycota</taxon>
        <taxon>Saccharomycotina</taxon>
        <taxon>Dipodascomycetes</taxon>
        <taxon>Dipodascales</taxon>
        <taxon>Dipodascaceae</taxon>
        <taxon>Geotrichum</taxon>
    </lineage>
</organism>
<dbReference type="EMBL" id="CCBN010000003">
    <property type="protein sequence ID" value="CDO52806.1"/>
    <property type="molecule type" value="Genomic_DNA"/>
</dbReference>
<dbReference type="PANTHER" id="PTHR42743:SF11">
    <property type="entry name" value="AMINODEOXYCHORISMATE LYASE"/>
    <property type="match status" value="1"/>
</dbReference>
<gene>
    <name evidence="2" type="ORF">BN980_GECA03s08062g</name>
</gene>
<dbReference type="Gene3D" id="3.20.10.10">
    <property type="entry name" value="D-amino Acid Aminotransferase, subunit A, domain 2"/>
    <property type="match status" value="1"/>
</dbReference>
<keyword evidence="3" id="KW-1185">Reference proteome</keyword>
<dbReference type="AlphaFoldDB" id="A0A0J9X5V1"/>
<keyword evidence="2" id="KW-0456">Lyase</keyword>
<evidence type="ECO:0000313" key="2">
    <source>
        <dbReference type="EMBL" id="CDO52806.1"/>
    </source>
</evidence>
<protein>
    <submittedName>
        <fullName evidence="2">Similar to Saccharomyces cerevisiae YMR289W ABZ2 Aminodeoxychorismate lyase (4-amino-4-deoxychorismate lyase)</fullName>
    </submittedName>
</protein>
<comment type="caution">
    <text evidence="2">The sequence shown here is derived from an EMBL/GenBank/DDBJ whole genome shotgun (WGS) entry which is preliminary data.</text>
</comment>
<accession>A0A0J9X5V1</accession>
<dbReference type="Proteomes" id="UP000242525">
    <property type="component" value="Unassembled WGS sequence"/>
</dbReference>
<dbReference type="PANTHER" id="PTHR42743">
    <property type="entry name" value="AMINO-ACID AMINOTRANSFERASE"/>
    <property type="match status" value="1"/>
</dbReference>
<dbReference type="OrthoDB" id="5288718at2759"/>
<evidence type="ECO:0000256" key="1">
    <source>
        <dbReference type="ARBA" id="ARBA00009320"/>
    </source>
</evidence>
<reference evidence="2" key="1">
    <citation type="submission" date="2014-03" db="EMBL/GenBank/DDBJ databases">
        <authorList>
            <person name="Casaregola S."/>
        </authorList>
    </citation>
    <scope>NUCLEOTIDE SEQUENCE [LARGE SCALE GENOMIC DNA]</scope>
    <source>
        <strain evidence="2">CLIB 918</strain>
    </source>
</reference>
<dbReference type="InterPro" id="IPR050571">
    <property type="entry name" value="Class-IV_PLP-Dep_Aminotrnsfr"/>
</dbReference>
<evidence type="ECO:0000313" key="3">
    <source>
        <dbReference type="Proteomes" id="UP000242525"/>
    </source>
</evidence>
<dbReference type="Gene3D" id="3.30.470.10">
    <property type="match status" value="1"/>
</dbReference>
<comment type="similarity">
    <text evidence="1">Belongs to the class-IV pyridoxal-phosphate-dependent aminotransferase family.</text>
</comment>
<dbReference type="InterPro" id="IPR043132">
    <property type="entry name" value="BCAT-like_C"/>
</dbReference>
<dbReference type="GO" id="GO:0046394">
    <property type="term" value="P:carboxylic acid biosynthetic process"/>
    <property type="evidence" value="ECO:0007669"/>
    <property type="project" value="UniProtKB-ARBA"/>
</dbReference>
<sequence>MDNAWTDNNDLYFLDGTEDFFKDWAPSSENSNPVPAFKYERSKELSGFISTEVIPDVAFEILSTIRYEPTLAGPGALQAARDAGEDVPDACFFLLPAHYQRLQYAIDFFNWDVELPYDHFVGELRAALRVLDQSKSYKLRALVSKNGEFTVEATEVAPRKNLFSGLLRTQEADDPQYTVYVDSESIMVGPFTSFKTTNRAVYSKSRERSLRADGPELQEVLLYNPRDEITEGSITNIALFRDGGWKTPPLGVGCLCGVTRNHLLSTKIVQEATIDRKSLQHGEPVLIFNGIIGVCRGTLVLE</sequence>
<name>A0A0J9X5V1_GEOCN</name>
<dbReference type="InterPro" id="IPR001544">
    <property type="entry name" value="Aminotrans_IV"/>
</dbReference>